<dbReference type="Proteomes" id="UP000001261">
    <property type="component" value="Unassembled WGS sequence"/>
</dbReference>
<dbReference type="KEGG" id="cim:CIMG_13729"/>
<name>A0A0D8JWM3_COCIM</name>
<reference evidence="2" key="1">
    <citation type="journal article" date="2009" name="Genome Res.">
        <title>Comparative genomic analyses of the human fungal pathogens Coccidioides and their relatives.</title>
        <authorList>
            <person name="Sharpton T.J."/>
            <person name="Stajich J.E."/>
            <person name="Rounsley S.D."/>
            <person name="Gardner M.J."/>
            <person name="Wortman J.R."/>
            <person name="Jordar V.S."/>
            <person name="Maiti R."/>
            <person name="Kodira C.D."/>
            <person name="Neafsey D.E."/>
            <person name="Zeng Q."/>
            <person name="Hung C.-Y."/>
            <person name="McMahan C."/>
            <person name="Muszewska A."/>
            <person name="Grynberg M."/>
            <person name="Mandel M.A."/>
            <person name="Kellner E.M."/>
            <person name="Barker B.M."/>
            <person name="Galgiani J.N."/>
            <person name="Orbach M.J."/>
            <person name="Kirkland T.N."/>
            <person name="Cole G.T."/>
            <person name="Henn M.R."/>
            <person name="Birren B.W."/>
            <person name="Taylor J.W."/>
        </authorList>
    </citation>
    <scope>NUCLEOTIDE SEQUENCE [LARGE SCALE GENOMIC DNA]</scope>
    <source>
        <strain evidence="2">RS</strain>
    </source>
</reference>
<evidence type="ECO:0000313" key="2">
    <source>
        <dbReference type="Proteomes" id="UP000001261"/>
    </source>
</evidence>
<dbReference type="GeneID" id="24165356"/>
<evidence type="ECO:0000313" key="1">
    <source>
        <dbReference type="EMBL" id="KJF61539.1"/>
    </source>
</evidence>
<dbReference type="InParanoid" id="A0A0D8JWM3"/>
<keyword evidence="2" id="KW-1185">Reference proteome</keyword>
<accession>A0A0D8JWM3</accession>
<gene>
    <name evidence="1" type="ORF">CIMG_13729</name>
</gene>
<dbReference type="VEuPathDB" id="FungiDB:CIMG_13729"/>
<organism evidence="1 2">
    <name type="scientific">Coccidioides immitis (strain RS)</name>
    <name type="common">Valley fever fungus</name>
    <dbReference type="NCBI Taxonomy" id="246410"/>
    <lineage>
        <taxon>Eukaryota</taxon>
        <taxon>Fungi</taxon>
        <taxon>Dikarya</taxon>
        <taxon>Ascomycota</taxon>
        <taxon>Pezizomycotina</taxon>
        <taxon>Eurotiomycetes</taxon>
        <taxon>Eurotiomycetidae</taxon>
        <taxon>Onygenales</taxon>
        <taxon>Onygenaceae</taxon>
        <taxon>Coccidioides</taxon>
    </lineage>
</organism>
<sequence>MALRPKFLWAISSGQVWAQVGRNSVYHICTPYSVRRKDLVKLKCALVHTYLEKRNPPRFGHWSCAMLLHYPLLYGIWNALAHQPYLQNKSREWWVVLMLEGHVTLRLATRRLARAPLHIPQEMRME</sequence>
<dbReference type="AlphaFoldDB" id="A0A0D8JWM3"/>
<protein>
    <submittedName>
        <fullName evidence="1">Uncharacterized protein</fullName>
    </submittedName>
</protein>
<dbReference type="EMBL" id="GG704916">
    <property type="protein sequence ID" value="KJF61539.1"/>
    <property type="molecule type" value="Genomic_DNA"/>
</dbReference>
<reference evidence="2" key="2">
    <citation type="journal article" date="2010" name="Genome Res.">
        <title>Population genomic sequencing of Coccidioides fungi reveals recent hybridization and transposon control.</title>
        <authorList>
            <person name="Neafsey D.E."/>
            <person name="Barker B.M."/>
            <person name="Sharpton T.J."/>
            <person name="Stajich J.E."/>
            <person name="Park D.J."/>
            <person name="Whiston E."/>
            <person name="Hung C.-Y."/>
            <person name="McMahan C."/>
            <person name="White J."/>
            <person name="Sykes S."/>
            <person name="Heiman D."/>
            <person name="Young S."/>
            <person name="Zeng Q."/>
            <person name="Abouelleil A."/>
            <person name="Aftuck L."/>
            <person name="Bessette D."/>
            <person name="Brown A."/>
            <person name="FitzGerald M."/>
            <person name="Lui A."/>
            <person name="Macdonald J.P."/>
            <person name="Priest M."/>
            <person name="Orbach M.J."/>
            <person name="Galgiani J.N."/>
            <person name="Kirkland T.N."/>
            <person name="Cole G.T."/>
            <person name="Birren B.W."/>
            <person name="Henn M.R."/>
            <person name="Taylor J.W."/>
            <person name="Rounsley S.D."/>
        </authorList>
    </citation>
    <scope>GENOME REANNOTATION</scope>
    <source>
        <strain evidence="2">RS</strain>
    </source>
</reference>
<dbReference type="RefSeq" id="XP_004446386.1">
    <property type="nucleotide sequence ID" value="XM_004446329.1"/>
</dbReference>
<proteinExistence type="predicted"/>
<dbReference type="OrthoDB" id="29546at2759"/>